<proteinExistence type="predicted"/>
<dbReference type="EMBL" id="JAGRRH010000005">
    <property type="protein sequence ID" value="KAG7370379.1"/>
    <property type="molecule type" value="Genomic_DNA"/>
</dbReference>
<protein>
    <submittedName>
        <fullName evidence="3">Uncharacterized protein</fullName>
    </submittedName>
</protein>
<keyword evidence="4" id="KW-1185">Reference proteome</keyword>
<keyword evidence="2" id="KW-0812">Transmembrane</keyword>
<evidence type="ECO:0000256" key="1">
    <source>
        <dbReference type="SAM" id="MobiDB-lite"/>
    </source>
</evidence>
<evidence type="ECO:0000313" key="3">
    <source>
        <dbReference type="EMBL" id="KAG7370379.1"/>
    </source>
</evidence>
<name>A0A9K3Q6Q4_9STRA</name>
<accession>A0A9K3Q6Q4</accession>
<reference evidence="3" key="1">
    <citation type="journal article" date="2021" name="Sci. Rep.">
        <title>Diploid genomic architecture of Nitzschia inconspicua, an elite biomass production diatom.</title>
        <authorList>
            <person name="Oliver A."/>
            <person name="Podell S."/>
            <person name="Pinowska A."/>
            <person name="Traller J.C."/>
            <person name="Smith S.R."/>
            <person name="McClure R."/>
            <person name="Beliaev A."/>
            <person name="Bohutskyi P."/>
            <person name="Hill E.A."/>
            <person name="Rabines A."/>
            <person name="Zheng H."/>
            <person name="Allen L.Z."/>
            <person name="Kuo A."/>
            <person name="Grigoriev I.V."/>
            <person name="Allen A.E."/>
            <person name="Hazlebeck D."/>
            <person name="Allen E.E."/>
        </authorList>
    </citation>
    <scope>NUCLEOTIDE SEQUENCE</scope>
    <source>
        <strain evidence="3">Hildebrandi</strain>
    </source>
</reference>
<organism evidence="3 4">
    <name type="scientific">Nitzschia inconspicua</name>
    <dbReference type="NCBI Taxonomy" id="303405"/>
    <lineage>
        <taxon>Eukaryota</taxon>
        <taxon>Sar</taxon>
        <taxon>Stramenopiles</taxon>
        <taxon>Ochrophyta</taxon>
        <taxon>Bacillariophyta</taxon>
        <taxon>Bacillariophyceae</taxon>
        <taxon>Bacillariophycidae</taxon>
        <taxon>Bacillariales</taxon>
        <taxon>Bacillariaceae</taxon>
        <taxon>Nitzschia</taxon>
    </lineage>
</organism>
<dbReference type="Proteomes" id="UP000693970">
    <property type="component" value="Unassembled WGS sequence"/>
</dbReference>
<feature type="region of interest" description="Disordered" evidence="1">
    <location>
        <begin position="1"/>
        <end position="30"/>
    </location>
</feature>
<gene>
    <name evidence="3" type="ORF">IV203_028125</name>
</gene>
<dbReference type="AlphaFoldDB" id="A0A9K3Q6Q4"/>
<reference evidence="3" key="2">
    <citation type="submission" date="2021-04" db="EMBL/GenBank/DDBJ databases">
        <authorList>
            <person name="Podell S."/>
        </authorList>
    </citation>
    <scope>NUCLEOTIDE SEQUENCE</scope>
    <source>
        <strain evidence="3">Hildebrandi</strain>
    </source>
</reference>
<evidence type="ECO:0000256" key="2">
    <source>
        <dbReference type="SAM" id="Phobius"/>
    </source>
</evidence>
<keyword evidence="2" id="KW-1133">Transmembrane helix</keyword>
<keyword evidence="2" id="KW-0472">Membrane</keyword>
<sequence>MLSPMTTAGSSSSVRQRRRRPNDATTTTTPETTIVVNASYTIVTILFLLCLGAGMATFLLLHRNPQCFVNDNGHFNDKKNGNNHNDMASWLPDNTVSLFQQQEQSNNQPQTGKQTS</sequence>
<comment type="caution">
    <text evidence="3">The sequence shown here is derived from an EMBL/GenBank/DDBJ whole genome shotgun (WGS) entry which is preliminary data.</text>
</comment>
<evidence type="ECO:0000313" key="4">
    <source>
        <dbReference type="Proteomes" id="UP000693970"/>
    </source>
</evidence>
<feature type="transmembrane region" description="Helical" evidence="2">
    <location>
        <begin position="38"/>
        <end position="61"/>
    </location>
</feature>